<evidence type="ECO:0000259" key="3">
    <source>
        <dbReference type="Pfam" id="PF13960"/>
    </source>
</evidence>
<keyword evidence="4" id="KW-1185">Reference proteome</keyword>
<dbReference type="PANTHER" id="PTHR48258:SF4">
    <property type="entry name" value="DUF4216 DOMAIN-CONTAINING PROTEIN"/>
    <property type="match status" value="1"/>
</dbReference>
<feature type="compositionally biased region" description="Acidic residues" evidence="1">
    <location>
        <begin position="373"/>
        <end position="382"/>
    </location>
</feature>
<name>A0ABM1QLZ1_CAMSA</name>
<dbReference type="GeneID" id="104721965"/>
<feature type="region of interest" description="Disordered" evidence="1">
    <location>
        <begin position="373"/>
        <end position="393"/>
    </location>
</feature>
<reference evidence="4" key="1">
    <citation type="journal article" date="2014" name="Nat. Commun.">
        <title>The emerging biofuel crop Camelina sativa retains a highly undifferentiated hexaploid genome structure.</title>
        <authorList>
            <person name="Kagale S."/>
            <person name="Koh C."/>
            <person name="Nixon J."/>
            <person name="Bollina V."/>
            <person name="Clarke W.E."/>
            <person name="Tuteja R."/>
            <person name="Spillane C."/>
            <person name="Robinson S.J."/>
            <person name="Links M.G."/>
            <person name="Clarke C."/>
            <person name="Higgins E.E."/>
            <person name="Huebert T."/>
            <person name="Sharpe A.G."/>
            <person name="Parkin I.A."/>
        </authorList>
    </citation>
    <scope>NUCLEOTIDE SEQUENCE [LARGE SCALE GENOMIC DNA]</scope>
    <source>
        <strain evidence="4">cv. DH55</strain>
    </source>
</reference>
<dbReference type="InterPro" id="IPR025312">
    <property type="entry name" value="DUF4216"/>
</dbReference>
<dbReference type="PANTHER" id="PTHR48258">
    <property type="entry name" value="DUF4218 DOMAIN-CONTAINING PROTEIN-RELATED"/>
    <property type="match status" value="1"/>
</dbReference>
<proteinExistence type="predicted"/>
<evidence type="ECO:0000313" key="5">
    <source>
        <dbReference type="RefSeq" id="XP_019087779.1"/>
    </source>
</evidence>
<feature type="domain" description="DUF4218" evidence="3">
    <location>
        <begin position="1"/>
        <end position="77"/>
    </location>
</feature>
<dbReference type="InterPro" id="IPR025452">
    <property type="entry name" value="DUF4218"/>
</dbReference>
<feature type="region of interest" description="Disordered" evidence="1">
    <location>
        <begin position="63"/>
        <end position="84"/>
    </location>
</feature>
<reference evidence="5" key="2">
    <citation type="submission" date="2025-08" db="UniProtKB">
        <authorList>
            <consortium name="RefSeq"/>
        </authorList>
    </citation>
    <scope>IDENTIFICATION</scope>
    <source>
        <tissue evidence="5">Leaf</tissue>
    </source>
</reference>
<dbReference type="Proteomes" id="UP000694864">
    <property type="component" value="Chromosome 11"/>
</dbReference>
<gene>
    <name evidence="5" type="primary">LOC104721965</name>
</gene>
<organism evidence="4 5">
    <name type="scientific">Camelina sativa</name>
    <name type="common">False flax</name>
    <name type="synonym">Myagrum sativum</name>
    <dbReference type="NCBI Taxonomy" id="90675"/>
    <lineage>
        <taxon>Eukaryota</taxon>
        <taxon>Viridiplantae</taxon>
        <taxon>Streptophyta</taxon>
        <taxon>Embryophyta</taxon>
        <taxon>Tracheophyta</taxon>
        <taxon>Spermatophyta</taxon>
        <taxon>Magnoliopsida</taxon>
        <taxon>eudicotyledons</taxon>
        <taxon>Gunneridae</taxon>
        <taxon>Pentapetalae</taxon>
        <taxon>rosids</taxon>
        <taxon>malvids</taxon>
        <taxon>Brassicales</taxon>
        <taxon>Brassicaceae</taxon>
        <taxon>Camelineae</taxon>
        <taxon>Camelina</taxon>
    </lineage>
</organism>
<sequence length="393" mass="45924">MKHLPIHLPREAELRGPVQYKWMYPFERFMFHLKKKVKILSRVEGSIIAQSINEERSNFAGHYFPPSVQTKSRKPSRYDDGGEKPQYITQVPDIFSQIGRLSGKPTKRWLTEEEVKHLHTYILLNCEELWPYERIYIEQLRTSYPHIDEETIATMKQNEFQQWMKLYVIKCNSRGERLHTWLEELVDGPLSLAHSSPTYYTRGYAFKVYRERENMTTINSGISTQAGNTIYYGVLNEILEVEFPRVINLKCIIFMCDWYDPSIGRGVRFDKFGVTAVRTSRRLDKYDPFFLTSQGEQVCYIPYPHINKKKDLWIIVTQISPRGRVHSVIENGPLQQTYVGDIGSVELTHDETIPGELEKEITIDNVLDVSEEELGEFEEEPDSALSEYSSDSE</sequence>
<feature type="domain" description="DUF4216" evidence="2">
    <location>
        <begin position="249"/>
        <end position="315"/>
    </location>
</feature>
<dbReference type="Pfam" id="PF13952">
    <property type="entry name" value="DUF4216"/>
    <property type="match status" value="1"/>
</dbReference>
<dbReference type="Pfam" id="PF13960">
    <property type="entry name" value="DUF4218"/>
    <property type="match status" value="1"/>
</dbReference>
<evidence type="ECO:0000259" key="2">
    <source>
        <dbReference type="Pfam" id="PF13952"/>
    </source>
</evidence>
<evidence type="ECO:0000256" key="1">
    <source>
        <dbReference type="SAM" id="MobiDB-lite"/>
    </source>
</evidence>
<accession>A0ABM1QLZ1</accession>
<protein>
    <submittedName>
        <fullName evidence="5">Uncharacterized protein LOC104721965 isoform X2</fullName>
    </submittedName>
</protein>
<dbReference type="RefSeq" id="XP_019087779.1">
    <property type="nucleotide sequence ID" value="XM_019232234.1"/>
</dbReference>
<evidence type="ECO:0000313" key="4">
    <source>
        <dbReference type="Proteomes" id="UP000694864"/>
    </source>
</evidence>